<evidence type="ECO:0000313" key="2">
    <source>
        <dbReference type="Proteomes" id="UP000199081"/>
    </source>
</evidence>
<sequence length="267" mass="30538">MATLTATFQSRELMRKVSFTAVIPSSTKSLYDPEPIEETEGPLKTLYLLHGWDGNHEDWVQNTRIVKWATEYNIAVIMPSGENSFYVDHPSEDNYGKFIGEELIRETRRLFPLSEKREDTFIGGLSMGGYGALRNGYAYPDVFSKVIALSSRVFQKDDPFHDLSEDNPINKRVWHLLGSKSYSAVTDDLDIYKLIEGCANKPELFMACGTEDFLIEENRALHTWLKDQGLAHDYMEAPGEHNWDFWSKSMLEALPWALDLTSEHDKG</sequence>
<dbReference type="PANTHER" id="PTHR48098:SF1">
    <property type="entry name" value="DIACYLGLYCEROL ACYLTRANSFERASE_MYCOLYLTRANSFERASE AG85A"/>
    <property type="match status" value="1"/>
</dbReference>
<dbReference type="EMBL" id="FNZU01000015">
    <property type="protein sequence ID" value="SEL23629.1"/>
    <property type="molecule type" value="Genomic_DNA"/>
</dbReference>
<reference evidence="2" key="1">
    <citation type="submission" date="2016-10" db="EMBL/GenBank/DDBJ databases">
        <authorList>
            <person name="Varghese N."/>
            <person name="Submissions S."/>
        </authorList>
    </citation>
    <scope>NUCLEOTIDE SEQUENCE [LARGE SCALE GENOMIC DNA]</scope>
    <source>
        <strain evidence="2">DSM 19183</strain>
    </source>
</reference>
<dbReference type="GO" id="GO:0016747">
    <property type="term" value="F:acyltransferase activity, transferring groups other than amino-acyl groups"/>
    <property type="evidence" value="ECO:0007669"/>
    <property type="project" value="TreeGrafter"/>
</dbReference>
<dbReference type="InterPro" id="IPR050583">
    <property type="entry name" value="Mycobacterial_A85_antigen"/>
</dbReference>
<dbReference type="SUPFAM" id="SSF53474">
    <property type="entry name" value="alpha/beta-Hydrolases"/>
    <property type="match status" value="1"/>
</dbReference>
<keyword evidence="2" id="KW-1185">Reference proteome</keyword>
<dbReference type="OrthoDB" id="9803578at2"/>
<protein>
    <submittedName>
        <fullName evidence="1">S-formylglutathione hydrolase FrmB</fullName>
    </submittedName>
</protein>
<accession>A0A1H7NJX8</accession>
<organism evidence="1 2">
    <name type="scientific">Alkalibacterium pelagium</name>
    <dbReference type="NCBI Taxonomy" id="426702"/>
    <lineage>
        <taxon>Bacteria</taxon>
        <taxon>Bacillati</taxon>
        <taxon>Bacillota</taxon>
        <taxon>Bacilli</taxon>
        <taxon>Lactobacillales</taxon>
        <taxon>Carnobacteriaceae</taxon>
        <taxon>Alkalibacterium</taxon>
    </lineage>
</organism>
<dbReference type="Pfam" id="PF00756">
    <property type="entry name" value="Esterase"/>
    <property type="match status" value="1"/>
</dbReference>
<dbReference type="InterPro" id="IPR000801">
    <property type="entry name" value="Esterase-like"/>
</dbReference>
<dbReference type="InterPro" id="IPR029058">
    <property type="entry name" value="AB_hydrolase_fold"/>
</dbReference>
<evidence type="ECO:0000313" key="1">
    <source>
        <dbReference type="EMBL" id="SEL23629.1"/>
    </source>
</evidence>
<gene>
    <name evidence="1" type="ORF">SAMN04488099_1155</name>
</gene>
<dbReference type="AlphaFoldDB" id="A0A1H7NJX8"/>
<dbReference type="Proteomes" id="UP000199081">
    <property type="component" value="Unassembled WGS sequence"/>
</dbReference>
<dbReference type="RefSeq" id="WP_091482536.1">
    <property type="nucleotide sequence ID" value="NZ_BJYC01000018.1"/>
</dbReference>
<proteinExistence type="predicted"/>
<keyword evidence="1" id="KW-0378">Hydrolase</keyword>
<dbReference type="PANTHER" id="PTHR48098">
    <property type="entry name" value="ENTEROCHELIN ESTERASE-RELATED"/>
    <property type="match status" value="1"/>
</dbReference>
<dbReference type="Gene3D" id="3.40.50.1820">
    <property type="entry name" value="alpha/beta hydrolase"/>
    <property type="match status" value="1"/>
</dbReference>
<name>A0A1H7NJX8_9LACT</name>
<dbReference type="GO" id="GO:0016787">
    <property type="term" value="F:hydrolase activity"/>
    <property type="evidence" value="ECO:0007669"/>
    <property type="project" value="UniProtKB-KW"/>
</dbReference>
<dbReference type="STRING" id="426702.SAMN04488099_1155"/>